<dbReference type="InterPro" id="IPR027417">
    <property type="entry name" value="P-loop_NTPase"/>
</dbReference>
<proteinExistence type="inferred from homology"/>
<keyword evidence="2" id="KW-0813">Transport</keyword>
<dbReference type="PROSITE" id="PS00211">
    <property type="entry name" value="ABC_TRANSPORTER_1"/>
    <property type="match status" value="1"/>
</dbReference>
<evidence type="ECO:0000313" key="7">
    <source>
        <dbReference type="Proteomes" id="UP000681315"/>
    </source>
</evidence>
<name>A0ABS3SMK8_9FLAO</name>
<evidence type="ECO:0000259" key="5">
    <source>
        <dbReference type="PROSITE" id="PS50893"/>
    </source>
</evidence>
<dbReference type="SMART" id="SM00382">
    <property type="entry name" value="AAA"/>
    <property type="match status" value="1"/>
</dbReference>
<evidence type="ECO:0000256" key="1">
    <source>
        <dbReference type="ARBA" id="ARBA00005417"/>
    </source>
</evidence>
<accession>A0ABS3SMK8</accession>
<evidence type="ECO:0000256" key="3">
    <source>
        <dbReference type="ARBA" id="ARBA00022741"/>
    </source>
</evidence>
<evidence type="ECO:0000256" key="2">
    <source>
        <dbReference type="ARBA" id="ARBA00022448"/>
    </source>
</evidence>
<dbReference type="PANTHER" id="PTHR42734:SF17">
    <property type="entry name" value="METAL TRANSPORT SYSTEM ATP-BINDING PROTEIN TM_0124-RELATED"/>
    <property type="match status" value="1"/>
</dbReference>
<organism evidence="6 7">
    <name type="scientific">Gelidibacter pelagius</name>
    <dbReference type="NCBI Taxonomy" id="2819985"/>
    <lineage>
        <taxon>Bacteria</taxon>
        <taxon>Pseudomonadati</taxon>
        <taxon>Bacteroidota</taxon>
        <taxon>Flavobacteriia</taxon>
        <taxon>Flavobacteriales</taxon>
        <taxon>Flavobacteriaceae</taxon>
        <taxon>Gelidibacter</taxon>
    </lineage>
</organism>
<dbReference type="SUPFAM" id="SSF52540">
    <property type="entry name" value="P-loop containing nucleoside triphosphate hydrolases"/>
    <property type="match status" value="2"/>
</dbReference>
<sequence length="414" mass="47344">MNQSLIHYGIVISNSVDKKAFIHHVLSKKCIGALGIFNAYDGVLFSDLAIAEFIEKEHRHHTIEITTSENRPLRTFSSGERRKLFLEYCLAQNPDYIIFDNPFDHLDQQSRIELHHQLFKLSHSISILQLSHQKENLLSFIKHRGSVSESSFVVSEINKLIEPQIIKYKSDFPSSLVSFKETYETLIKFHQISVNYEEQTIVKNISWEVNHGEFWQLIGPNGSGKSTLLSLITGDNPKAFGQDITIFDRKKGSGESVWDIKRKIGYFSTHLTELFKRNHTVEQMVLSGFFDSIGLYVKPSGLQQQKALQWLDVIEMRHLKSNYFNRLSLGQQRLVLIVRALIKQPPLLILDEPFEGLDIENTALVSQLINSLVENSEITIIYVSHTVEKTLAPSHIYELIPTQDGSIGQLKLEG</sequence>
<dbReference type="Gene3D" id="3.40.50.300">
    <property type="entry name" value="P-loop containing nucleotide triphosphate hydrolases"/>
    <property type="match status" value="2"/>
</dbReference>
<dbReference type="Proteomes" id="UP000681315">
    <property type="component" value="Unassembled WGS sequence"/>
</dbReference>
<evidence type="ECO:0000256" key="4">
    <source>
        <dbReference type="ARBA" id="ARBA00022840"/>
    </source>
</evidence>
<dbReference type="EMBL" id="JAGEVG010000001">
    <property type="protein sequence ID" value="MBO3096940.1"/>
    <property type="molecule type" value="Genomic_DNA"/>
</dbReference>
<dbReference type="PROSITE" id="PS50893">
    <property type="entry name" value="ABC_TRANSPORTER_2"/>
    <property type="match status" value="1"/>
</dbReference>
<dbReference type="RefSeq" id="WP_208231889.1">
    <property type="nucleotide sequence ID" value="NZ_JAGEVG010000001.1"/>
</dbReference>
<keyword evidence="3" id="KW-0547">Nucleotide-binding</keyword>
<dbReference type="InterPro" id="IPR003593">
    <property type="entry name" value="AAA+_ATPase"/>
</dbReference>
<comment type="similarity">
    <text evidence="1">Belongs to the ABC transporter superfamily.</text>
</comment>
<feature type="domain" description="ABC transporter" evidence="5">
    <location>
        <begin position="187"/>
        <end position="412"/>
    </location>
</feature>
<evidence type="ECO:0000313" key="6">
    <source>
        <dbReference type="EMBL" id="MBO3096940.1"/>
    </source>
</evidence>
<dbReference type="Pfam" id="PF00005">
    <property type="entry name" value="ABC_tran"/>
    <property type="match status" value="1"/>
</dbReference>
<protein>
    <submittedName>
        <fullName evidence="6">ATP-binding cassette domain-containing protein</fullName>
    </submittedName>
</protein>
<dbReference type="PANTHER" id="PTHR42734">
    <property type="entry name" value="METAL TRANSPORT SYSTEM ATP-BINDING PROTEIN TM_0124-RELATED"/>
    <property type="match status" value="1"/>
</dbReference>
<gene>
    <name evidence="6" type="ORF">J4051_01565</name>
</gene>
<keyword evidence="4 6" id="KW-0067">ATP-binding</keyword>
<dbReference type="GO" id="GO:0005524">
    <property type="term" value="F:ATP binding"/>
    <property type="evidence" value="ECO:0007669"/>
    <property type="project" value="UniProtKB-KW"/>
</dbReference>
<dbReference type="InterPro" id="IPR017871">
    <property type="entry name" value="ABC_transporter-like_CS"/>
</dbReference>
<comment type="caution">
    <text evidence="6">The sequence shown here is derived from an EMBL/GenBank/DDBJ whole genome shotgun (WGS) entry which is preliminary data.</text>
</comment>
<keyword evidence="7" id="KW-1185">Reference proteome</keyword>
<reference evidence="6 7" key="1">
    <citation type="submission" date="2021-03" db="EMBL/GenBank/DDBJ databases">
        <title>Gelidibacter sp. nov., isolated from costal sediment.</title>
        <authorList>
            <person name="Lun K.-Y."/>
        </authorList>
    </citation>
    <scope>NUCLEOTIDE SEQUENCE [LARGE SCALE GENOMIC DNA]</scope>
    <source>
        <strain evidence="6 7">DF109</strain>
    </source>
</reference>
<dbReference type="InterPro" id="IPR003439">
    <property type="entry name" value="ABC_transporter-like_ATP-bd"/>
</dbReference>
<dbReference type="InterPro" id="IPR050153">
    <property type="entry name" value="Metal_Ion_Import_ABC"/>
</dbReference>